<protein>
    <submittedName>
        <fullName evidence="2">Transposase</fullName>
    </submittedName>
</protein>
<keyword evidence="1" id="KW-1185">Reference proteome</keyword>
<reference evidence="2" key="1">
    <citation type="submission" date="2022-11" db="UniProtKB">
        <authorList>
            <consortium name="WormBaseParasite"/>
        </authorList>
    </citation>
    <scope>IDENTIFICATION</scope>
</reference>
<proteinExistence type="predicted"/>
<evidence type="ECO:0000313" key="1">
    <source>
        <dbReference type="Proteomes" id="UP000887572"/>
    </source>
</evidence>
<dbReference type="WBParaSite" id="Gr19_v10_g9099.t1">
    <property type="protein sequence ID" value="Gr19_v10_g9099.t1"/>
    <property type="gene ID" value="Gr19_v10_g9099"/>
</dbReference>
<evidence type="ECO:0000313" key="2">
    <source>
        <dbReference type="WBParaSite" id="Gr19_v10_g9099.t1"/>
    </source>
</evidence>
<dbReference type="Proteomes" id="UP000887572">
    <property type="component" value="Unplaced"/>
</dbReference>
<organism evidence="1 2">
    <name type="scientific">Globodera rostochiensis</name>
    <name type="common">Golden nematode worm</name>
    <name type="synonym">Heterodera rostochiensis</name>
    <dbReference type="NCBI Taxonomy" id="31243"/>
    <lineage>
        <taxon>Eukaryota</taxon>
        <taxon>Metazoa</taxon>
        <taxon>Ecdysozoa</taxon>
        <taxon>Nematoda</taxon>
        <taxon>Chromadorea</taxon>
        <taxon>Rhabditida</taxon>
        <taxon>Tylenchina</taxon>
        <taxon>Tylenchomorpha</taxon>
        <taxon>Tylenchoidea</taxon>
        <taxon>Heteroderidae</taxon>
        <taxon>Heteroderinae</taxon>
        <taxon>Globodera</taxon>
    </lineage>
</organism>
<name>A0A914IEA0_GLORO</name>
<sequence>MMKNRRPENAYQNKEHCKIAREIARELGTSRDNIYQWKRDLGKTQKPNKQYVDDYDDKTKLARHRVKIEGKIANKLGIYRAKIIQWKSEIKQRQSMEEDNQTKLSLIKKFDKIKNEYKQKDIYNYKQRANIECGIAKELGTNRDQIYKWKRQLVSERKSFTSEQKREIIEQFDKLKEQFSCKFKSKPTKQIEEKFAQKFDISAQSIHNWKKDFGLIRAKKHKYTDSERLEIIAKYDNMKKNNPALSDEQIVKSFDIKMSTIKQWRRKLGIVTK</sequence>
<dbReference type="AlphaFoldDB" id="A0A914IEA0"/>
<accession>A0A914IEA0</accession>